<dbReference type="InterPro" id="IPR024410">
    <property type="entry name" value="Phage_TAC_12"/>
</dbReference>
<dbReference type="EMBL" id="PIET01000016">
    <property type="protein sequence ID" value="PLM68866.1"/>
    <property type="molecule type" value="Genomic_DNA"/>
</dbReference>
<organism evidence="1 2">
    <name type="scientific">Klebsiella michiganensis</name>
    <dbReference type="NCBI Taxonomy" id="1134687"/>
    <lineage>
        <taxon>Bacteria</taxon>
        <taxon>Pseudomonadati</taxon>
        <taxon>Pseudomonadota</taxon>
        <taxon>Gammaproteobacteria</taxon>
        <taxon>Enterobacterales</taxon>
        <taxon>Enterobacteriaceae</taxon>
        <taxon>Klebsiella/Raoultella group</taxon>
        <taxon>Klebsiella</taxon>
    </lineage>
</organism>
<protein>
    <submittedName>
        <fullName evidence="1">Phage tail protein</fullName>
    </submittedName>
</protein>
<reference evidence="1 2" key="2">
    <citation type="submission" date="2018-01" db="EMBL/GenBank/DDBJ databases">
        <title>Genomic study of Klebsiella pneumoniae.</title>
        <authorList>
            <person name="Yang Y."/>
            <person name="Bicalho R."/>
        </authorList>
    </citation>
    <scope>NUCLEOTIDE SEQUENCE [LARGE SCALE GENOMIC DNA]</scope>
    <source>
        <strain evidence="1 2">A2</strain>
    </source>
</reference>
<dbReference type="AlphaFoldDB" id="A0A2J5A0Q9"/>
<evidence type="ECO:0000313" key="2">
    <source>
        <dbReference type="Proteomes" id="UP000234661"/>
    </source>
</evidence>
<proteinExistence type="predicted"/>
<dbReference type="RefSeq" id="WP_116281106.1">
    <property type="nucleotide sequence ID" value="NZ_JABJXH010000082.1"/>
</dbReference>
<dbReference type="Pfam" id="PF16459">
    <property type="entry name" value="Phage_TAC_13"/>
    <property type="match status" value="1"/>
</dbReference>
<comment type="caution">
    <text evidence="1">The sequence shown here is derived from an EMBL/GenBank/DDBJ whole genome shotgun (WGS) entry which is preliminary data.</text>
</comment>
<sequence length="127" mass="13685">MKLTLDTLKESGAFTGRPVEKEIKWKGRDGKEHIATVYVRPMGYHTTKAELLAYNGKSDPVAGRIAAHICDEEGKQIFTEADILGTASEDRGALDGPIVIALLAVIQEVNELGKTTNSQEKTSSGVS</sequence>
<gene>
    <name evidence="1" type="ORF">CWM85_02155</name>
</gene>
<evidence type="ECO:0000313" key="1">
    <source>
        <dbReference type="EMBL" id="PLM68866.1"/>
    </source>
</evidence>
<dbReference type="Proteomes" id="UP000234661">
    <property type="component" value="Unassembled WGS sequence"/>
</dbReference>
<accession>A0A2J5A0Q9</accession>
<reference evidence="1 2" key="1">
    <citation type="submission" date="2017-11" db="EMBL/GenBank/DDBJ databases">
        <authorList>
            <person name="Han C.G."/>
        </authorList>
    </citation>
    <scope>NUCLEOTIDE SEQUENCE [LARGE SCALE GENOMIC DNA]</scope>
    <source>
        <strain evidence="1 2">A2</strain>
    </source>
</reference>
<name>A0A2J5A0Q9_9ENTR</name>